<dbReference type="PIRSF" id="PIRSF005690">
    <property type="entry name" value="GerBA"/>
    <property type="match status" value="1"/>
</dbReference>
<evidence type="ECO:0000256" key="2">
    <source>
        <dbReference type="ARBA" id="ARBA00023136"/>
    </source>
</evidence>
<feature type="transmembrane region" description="Helical" evidence="3">
    <location>
        <begin position="368"/>
        <end position="385"/>
    </location>
</feature>
<protein>
    <submittedName>
        <fullName evidence="4">GerA spore germination protein</fullName>
    </submittedName>
</protein>
<dbReference type="STRING" id="1122184.SAMN02745176_02635"/>
<accession>A0A1M6H3K4</accession>
<keyword evidence="3" id="KW-0812">Transmembrane</keyword>
<dbReference type="Pfam" id="PF03323">
    <property type="entry name" value="GerA"/>
    <property type="match status" value="1"/>
</dbReference>
<feature type="transmembrane region" description="Helical" evidence="3">
    <location>
        <begin position="274"/>
        <end position="296"/>
    </location>
</feature>
<dbReference type="PANTHER" id="PTHR22550">
    <property type="entry name" value="SPORE GERMINATION PROTEIN"/>
    <property type="match status" value="1"/>
</dbReference>
<reference evidence="4 5" key="1">
    <citation type="submission" date="2016-11" db="EMBL/GenBank/DDBJ databases">
        <authorList>
            <person name="Jaros S."/>
            <person name="Januszkiewicz K."/>
            <person name="Wedrychowicz H."/>
        </authorList>
    </citation>
    <scope>NUCLEOTIDE SEQUENCE [LARGE SCALE GENOMIC DNA]</scope>
    <source>
        <strain evidence="4 5">DSM 19022</strain>
    </source>
</reference>
<dbReference type="EMBL" id="FQZS01000018">
    <property type="protein sequence ID" value="SHJ16753.1"/>
    <property type="molecule type" value="Genomic_DNA"/>
</dbReference>
<dbReference type="AlphaFoldDB" id="A0A1M6H3K4"/>
<keyword evidence="2 3" id="KW-0472">Membrane</keyword>
<dbReference type="OrthoDB" id="9772630at2"/>
<evidence type="ECO:0000256" key="3">
    <source>
        <dbReference type="SAM" id="Phobius"/>
    </source>
</evidence>
<keyword evidence="5" id="KW-1185">Reference proteome</keyword>
<organism evidence="4 5">
    <name type="scientific">Lutispora thermophila DSM 19022</name>
    <dbReference type="NCBI Taxonomy" id="1122184"/>
    <lineage>
        <taxon>Bacteria</taxon>
        <taxon>Bacillati</taxon>
        <taxon>Bacillota</taxon>
        <taxon>Clostridia</taxon>
        <taxon>Lutisporales</taxon>
        <taxon>Lutisporaceae</taxon>
        <taxon>Lutispora</taxon>
    </lineage>
</organism>
<name>A0A1M6H3K4_9FIRM</name>
<keyword evidence="3" id="KW-1133">Transmembrane helix</keyword>
<feature type="transmembrane region" description="Helical" evidence="3">
    <location>
        <begin position="397"/>
        <end position="419"/>
    </location>
</feature>
<dbReference type="RefSeq" id="WP_073026639.1">
    <property type="nucleotide sequence ID" value="NZ_FQZS01000018.1"/>
</dbReference>
<evidence type="ECO:0000313" key="5">
    <source>
        <dbReference type="Proteomes" id="UP000184442"/>
    </source>
</evidence>
<dbReference type="Proteomes" id="UP000184442">
    <property type="component" value="Unassembled WGS sequence"/>
</dbReference>
<dbReference type="GO" id="GO:0009847">
    <property type="term" value="P:spore germination"/>
    <property type="evidence" value="ECO:0007669"/>
    <property type="project" value="InterPro"/>
</dbReference>
<dbReference type="GO" id="GO:0016020">
    <property type="term" value="C:membrane"/>
    <property type="evidence" value="ECO:0007669"/>
    <property type="project" value="InterPro"/>
</dbReference>
<dbReference type="InterPro" id="IPR004995">
    <property type="entry name" value="Spore_Ger"/>
</dbReference>
<dbReference type="PANTHER" id="PTHR22550:SF5">
    <property type="entry name" value="LEUCINE ZIPPER PROTEIN 4"/>
    <property type="match status" value="1"/>
</dbReference>
<comment type="similarity">
    <text evidence="1">Belongs to the GerABKA family.</text>
</comment>
<sequence length="467" mass="52309">MDLVSADMIRQKLKSNYSIRYRNIAIDEGTVEIIYDETLCDVKFISEYVIMPILNKNKTITNSKMVGKEIITSASVGYIQSDDEAIFHILSGDAILIFDFLSKAIYCSAPGFHRRSLDTPPTDTIIRGPREGFNEVLQDNISAVKRRIKDPNLRFESMEIGKKSKTHAVLAYIEGNAPEKLVNLARNKINEITADYIFYIRAIEEELYMNKTTFATIGYTERPDVVASRLAEGRIAVFLDGTPVVLTMPYFFVENFHVTDDYTMDKYTAALGIILRWGAFLASVLLPGLYIALFAYHFNLVPFIFIFHMAASRAGVPFPLIVETVLMLTFFQLLREGGIRLPQPIGPTLSIVGALILGDAAVNSGLTSHITVLIVAVTSIASFLTPKISISVFYWDLIILIFSGLMGLPGFYMGFVLFVSRIASLTSCGYPYLYPLGTLKTFKYNDVIFRSDISEISQYVFAEDDVN</sequence>
<evidence type="ECO:0000256" key="1">
    <source>
        <dbReference type="ARBA" id="ARBA00005278"/>
    </source>
</evidence>
<gene>
    <name evidence="4" type="ORF">SAMN02745176_02635</name>
</gene>
<evidence type="ECO:0000313" key="4">
    <source>
        <dbReference type="EMBL" id="SHJ16753.1"/>
    </source>
</evidence>
<dbReference type="InterPro" id="IPR050768">
    <property type="entry name" value="UPF0353/GerABKA_families"/>
</dbReference>
<proteinExistence type="inferred from homology"/>
<feature type="transmembrane region" description="Helical" evidence="3">
    <location>
        <begin position="316"/>
        <end position="333"/>
    </location>
</feature>